<dbReference type="OMA" id="IMAYRDD"/>
<evidence type="ECO:0000256" key="12">
    <source>
        <dbReference type="ARBA" id="ARBA00023002"/>
    </source>
</evidence>
<evidence type="ECO:0000256" key="18">
    <source>
        <dbReference type="ARBA" id="ARBA00046997"/>
    </source>
</evidence>
<dbReference type="InterPro" id="IPR036291">
    <property type="entry name" value="NAD(P)-bd_dom_sf"/>
</dbReference>
<dbReference type="Pfam" id="PF00044">
    <property type="entry name" value="Gp_dh_N"/>
    <property type="match status" value="1"/>
</dbReference>
<evidence type="ECO:0000256" key="4">
    <source>
        <dbReference type="ARBA" id="ARBA00004869"/>
    </source>
</evidence>
<dbReference type="InterPro" id="IPR020831">
    <property type="entry name" value="GlycerAld/Erythrose_P_DH"/>
</dbReference>
<accession>A0A4X2M4B6</accession>
<comment type="pathway">
    <text evidence="4">Carbohydrate degradation; glycolysis; pyruvate from D-glyceraldehyde 3-phosphate: step 1/5.</text>
</comment>
<reference evidence="23" key="3">
    <citation type="submission" date="2025-09" db="UniProtKB">
        <authorList>
            <consortium name="Ensembl"/>
        </authorList>
    </citation>
    <scope>IDENTIFICATION</scope>
</reference>
<comment type="subunit">
    <text evidence="18">Homotetramer. Interacts with TPPP; the interaction is direct. Interacts (when S-nitrosylated) with SIAH1; leading to nuclear translocation. Interacts with RILPL1/GOSPEL, leading to prevent the interaction between GAPDH and SIAH1 and prevent nuclear translocation. Interacts with CHP1; the interaction increases the binding of CHP1 with microtubules. Associates with microtubules. Interacts with EIF1AD, USP25, PRKCI and WARS1. Interacts with phosphorylated RPL13A; inhibited by oxidatively-modified low-densitity lipoprotein (LDL(ox)). Component of the GAIT complex. Interacts with FKBP6; leading to inhibit GAPDH catalytic activity. Interacts with TRAF2, promoting TRAF2 ubiquitination. Interacts with TRAF3, promoting TRAF3 ubiquitination.</text>
</comment>
<evidence type="ECO:0000256" key="9">
    <source>
        <dbReference type="ARBA" id="ARBA00022703"/>
    </source>
</evidence>
<evidence type="ECO:0000256" key="19">
    <source>
        <dbReference type="ARBA" id="ARBA00047698"/>
    </source>
</evidence>
<feature type="domain" description="Glyceraldehyde 3-phosphate dehydrogenase NAD(P) binding" evidence="22">
    <location>
        <begin position="2"/>
        <end position="137"/>
    </location>
</feature>
<dbReference type="Gene3D" id="3.40.50.720">
    <property type="entry name" value="NAD(P)-binding Rossmann-like Domain"/>
    <property type="match status" value="2"/>
</dbReference>
<dbReference type="CDD" id="cd05214">
    <property type="entry name" value="GAPDH_I_N"/>
    <property type="match status" value="1"/>
</dbReference>
<dbReference type="SMART" id="SM00846">
    <property type="entry name" value="Gp_dh_N"/>
    <property type="match status" value="1"/>
</dbReference>
<dbReference type="GO" id="GO:0051287">
    <property type="term" value="F:NAD binding"/>
    <property type="evidence" value="ECO:0007669"/>
    <property type="project" value="InterPro"/>
</dbReference>
<evidence type="ECO:0000256" key="1">
    <source>
        <dbReference type="ARBA" id="ARBA00004123"/>
    </source>
</evidence>
<keyword evidence="24" id="KW-1185">Reference proteome</keyword>
<evidence type="ECO:0000256" key="8">
    <source>
        <dbReference type="ARBA" id="ARBA00022679"/>
    </source>
</evidence>
<evidence type="ECO:0000256" key="16">
    <source>
        <dbReference type="ARBA" id="ARBA00023242"/>
    </source>
</evidence>
<evidence type="ECO:0000256" key="14">
    <source>
        <dbReference type="ARBA" id="ARBA00023152"/>
    </source>
</evidence>
<organism evidence="23 24">
    <name type="scientific">Vombatus ursinus</name>
    <name type="common">Common wombat</name>
    <dbReference type="NCBI Taxonomy" id="29139"/>
    <lineage>
        <taxon>Eukaryota</taxon>
        <taxon>Metazoa</taxon>
        <taxon>Chordata</taxon>
        <taxon>Craniata</taxon>
        <taxon>Vertebrata</taxon>
        <taxon>Euteleostomi</taxon>
        <taxon>Mammalia</taxon>
        <taxon>Metatheria</taxon>
        <taxon>Diprotodontia</taxon>
        <taxon>Vombatidae</taxon>
        <taxon>Vombatus</taxon>
    </lineage>
</organism>
<keyword evidence="8" id="KW-0808">Transferase</keyword>
<comment type="subcellular location">
    <subcellularLocation>
        <location evidence="2">Cytoplasm</location>
        <location evidence="2">Cytoskeleton</location>
    </subcellularLocation>
    <subcellularLocation>
        <location evidence="3">Cytoplasm</location>
        <location evidence="3">Cytosol</location>
    </subcellularLocation>
    <subcellularLocation>
        <location evidence="1">Nucleus</location>
    </subcellularLocation>
</comment>
<reference evidence="23" key="2">
    <citation type="submission" date="2025-08" db="UniProtKB">
        <authorList>
            <consortium name="Ensembl"/>
        </authorList>
    </citation>
    <scope>IDENTIFICATION</scope>
</reference>
<dbReference type="GO" id="GO:0005829">
    <property type="term" value="C:cytosol"/>
    <property type="evidence" value="ECO:0007669"/>
    <property type="project" value="UniProtKB-SubCell"/>
</dbReference>
<evidence type="ECO:0000256" key="6">
    <source>
        <dbReference type="ARBA" id="ARBA00013119"/>
    </source>
</evidence>
<keyword evidence="16" id="KW-0539">Nucleus</keyword>
<dbReference type="SUPFAM" id="SSF51735">
    <property type="entry name" value="NAD(P)-binding Rossmann-fold domains"/>
    <property type="match status" value="1"/>
</dbReference>
<dbReference type="Pfam" id="PF02800">
    <property type="entry name" value="Gp_dh_C"/>
    <property type="match status" value="1"/>
</dbReference>
<evidence type="ECO:0000256" key="3">
    <source>
        <dbReference type="ARBA" id="ARBA00004514"/>
    </source>
</evidence>
<comment type="similarity">
    <text evidence="5">Belongs to the glyceraldehyde-3-phosphate dehydrogenase family.</text>
</comment>
<evidence type="ECO:0000256" key="15">
    <source>
        <dbReference type="ARBA" id="ARBA00023212"/>
    </source>
</evidence>
<evidence type="ECO:0000256" key="21">
    <source>
        <dbReference type="PIRSR" id="PIRSR000149-3"/>
    </source>
</evidence>
<proteinExistence type="inferred from homology"/>
<keyword evidence="15" id="KW-0206">Cytoskeleton</keyword>
<keyword evidence="13 21" id="KW-0520">NAD</keyword>
<evidence type="ECO:0000259" key="22">
    <source>
        <dbReference type="SMART" id="SM00846"/>
    </source>
</evidence>
<dbReference type="GO" id="GO:0006915">
    <property type="term" value="P:apoptotic process"/>
    <property type="evidence" value="ECO:0007669"/>
    <property type="project" value="UniProtKB-KW"/>
</dbReference>
<dbReference type="STRING" id="29139.ENSVURP00010028836"/>
<dbReference type="PANTHER" id="PTHR10836:SF111">
    <property type="entry name" value="GLYCERALDEHYDE-3-PHOSPHATE DEHYDROGENASE"/>
    <property type="match status" value="1"/>
</dbReference>
<dbReference type="GO" id="GO:0005856">
    <property type="term" value="C:cytoskeleton"/>
    <property type="evidence" value="ECO:0007669"/>
    <property type="project" value="UniProtKB-SubCell"/>
</dbReference>
<dbReference type="EC" id="1.2.1.12" evidence="6"/>
<evidence type="ECO:0000313" key="23">
    <source>
        <dbReference type="Ensembl" id="ENSVURP00010028836.1"/>
    </source>
</evidence>
<dbReference type="GO" id="GO:0005634">
    <property type="term" value="C:nucleus"/>
    <property type="evidence" value="ECO:0007669"/>
    <property type="project" value="UniProtKB-SubCell"/>
</dbReference>
<evidence type="ECO:0000313" key="24">
    <source>
        <dbReference type="Proteomes" id="UP000314987"/>
    </source>
</evidence>
<evidence type="ECO:0000256" key="2">
    <source>
        <dbReference type="ARBA" id="ARBA00004245"/>
    </source>
</evidence>
<evidence type="ECO:0000256" key="5">
    <source>
        <dbReference type="ARBA" id="ARBA00007406"/>
    </source>
</evidence>
<feature type="binding site" evidence="21">
    <location>
        <position position="107"/>
    </location>
    <ligand>
        <name>NAD(+)</name>
        <dbReference type="ChEBI" id="CHEBI:57540"/>
    </ligand>
</feature>
<keyword evidence="7" id="KW-0963">Cytoplasm</keyword>
<dbReference type="InterPro" id="IPR020829">
    <property type="entry name" value="GlycerAld_3-P_DH_cat"/>
</dbReference>
<comment type="catalytic activity">
    <reaction evidence="20">
        <text>S-nitroso-L-cysteinyl-[GAPDH] + L-cysteinyl-[protein] = L-cysteinyl-[GAPDH] + S-nitroso-L-cysteinyl-[protein]</text>
        <dbReference type="Rhea" id="RHEA:66684"/>
        <dbReference type="Rhea" id="RHEA-COMP:10131"/>
        <dbReference type="Rhea" id="RHEA-COMP:17089"/>
        <dbReference type="Rhea" id="RHEA-COMP:17090"/>
        <dbReference type="Rhea" id="RHEA-COMP:17091"/>
        <dbReference type="ChEBI" id="CHEBI:29950"/>
        <dbReference type="ChEBI" id="CHEBI:149494"/>
    </reaction>
    <physiologicalReaction direction="left-to-right" evidence="20">
        <dbReference type="Rhea" id="RHEA:66685"/>
    </physiologicalReaction>
</comment>
<keyword evidence="11" id="KW-0810">Translation regulation</keyword>
<dbReference type="Proteomes" id="UP000314987">
    <property type="component" value="Unassembled WGS sequence"/>
</dbReference>
<dbReference type="GO" id="GO:0016740">
    <property type="term" value="F:transferase activity"/>
    <property type="evidence" value="ECO:0007669"/>
    <property type="project" value="UniProtKB-KW"/>
</dbReference>
<dbReference type="GO" id="GO:0006417">
    <property type="term" value="P:regulation of translation"/>
    <property type="evidence" value="ECO:0007669"/>
    <property type="project" value="UniProtKB-KW"/>
</dbReference>
<reference evidence="24" key="1">
    <citation type="submission" date="2018-12" db="EMBL/GenBank/DDBJ databases">
        <authorList>
            <person name="Yazar S."/>
        </authorList>
    </citation>
    <scope>NUCLEOTIDE SEQUENCE [LARGE SCALE GENOMIC DNA]</scope>
</reference>
<keyword evidence="21" id="KW-0547">Nucleotide-binding</keyword>
<evidence type="ECO:0000256" key="10">
    <source>
        <dbReference type="ARBA" id="ARBA00022799"/>
    </source>
</evidence>
<dbReference type="FunFam" id="3.40.50.720:FF:001161">
    <property type="entry name" value="Glyceraldehyde-3-phosphate dehydrogenase"/>
    <property type="match status" value="1"/>
</dbReference>
<protein>
    <recommendedName>
        <fullName evidence="6">glyceraldehyde-3-phosphate dehydrogenase (phosphorylating)</fullName>
        <ecNumber evidence="6">1.2.1.12</ecNumber>
    </recommendedName>
    <alternativeName>
        <fullName evidence="17">Peptidyl-cysteine S-nitrosylase GAPDH</fullName>
    </alternativeName>
</protein>
<keyword evidence="10" id="KW-0702">S-nitrosylation</keyword>
<dbReference type="GO" id="GO:0004365">
    <property type="term" value="F:glyceraldehyde-3-phosphate dehydrogenase (NAD+) (phosphorylating) activity"/>
    <property type="evidence" value="ECO:0007669"/>
    <property type="project" value="UniProtKB-EC"/>
</dbReference>
<dbReference type="GeneTree" id="ENSGT00940000153112"/>
<dbReference type="Gene3D" id="3.30.360.10">
    <property type="entry name" value="Dihydrodipicolinate Reductase, domain 2"/>
    <property type="match status" value="1"/>
</dbReference>
<name>A0A4X2M4B6_VOMUR</name>
<sequence>MVKVGVNRFGYCGHLVTRVSFTSGRLDIVAINDPFINLNYMAYVFQYDSTHYKFKGTVKAKNGKLVINGKAITIFQEQYPTNSTGVFTTMEKAGAHLKGGAKRVIISAPSADAPVFVMGVNSEKYDNSLKIVSNVPVLAILWHDGHGAAQNTIHASTAAAKATGKVMLELNGGPTDMAFYLPTPNTSVVDLTNCLEKSAKYDDINKVVKQASEDPLKDILGYTEDQVVSCGFNSNTHSFIFDAGAGIALNNQFVKIISWYGNEYGYSNYIVDFMVYMASKE</sequence>
<dbReference type="SUPFAM" id="SSF55347">
    <property type="entry name" value="Glyceraldehyde-3-phosphate dehydrogenase-like, C-terminal domain"/>
    <property type="match status" value="1"/>
</dbReference>
<dbReference type="AlphaFoldDB" id="A0A4X2M4B6"/>
<dbReference type="InterPro" id="IPR020828">
    <property type="entry name" value="GlycerAld_3-P_DH_NAD(P)-bd"/>
</dbReference>
<dbReference type="PIRSF" id="PIRSF000149">
    <property type="entry name" value="GAP_DH"/>
    <property type="match status" value="1"/>
</dbReference>
<evidence type="ECO:0000256" key="7">
    <source>
        <dbReference type="ARBA" id="ARBA00022490"/>
    </source>
</evidence>
<evidence type="ECO:0000256" key="17">
    <source>
        <dbReference type="ARBA" id="ARBA00031890"/>
    </source>
</evidence>
<dbReference type="FunFam" id="3.30.360.10:FF:000044">
    <property type="entry name" value="Uncharacterized protein"/>
    <property type="match status" value="1"/>
</dbReference>
<comment type="catalytic activity">
    <reaction evidence="19">
        <text>D-glyceraldehyde 3-phosphate + phosphate + NAD(+) = (2R)-3-phospho-glyceroyl phosphate + NADH + H(+)</text>
        <dbReference type="Rhea" id="RHEA:10300"/>
        <dbReference type="ChEBI" id="CHEBI:15378"/>
        <dbReference type="ChEBI" id="CHEBI:43474"/>
        <dbReference type="ChEBI" id="CHEBI:57540"/>
        <dbReference type="ChEBI" id="CHEBI:57604"/>
        <dbReference type="ChEBI" id="CHEBI:57945"/>
        <dbReference type="ChEBI" id="CHEBI:59776"/>
        <dbReference type="EC" id="1.2.1.12"/>
    </reaction>
</comment>
<dbReference type="PANTHER" id="PTHR10836">
    <property type="entry name" value="GLYCERALDEHYDE 3-PHOSPHATE DEHYDROGENASE"/>
    <property type="match status" value="1"/>
</dbReference>
<dbReference type="GO" id="GO:0006096">
    <property type="term" value="P:glycolytic process"/>
    <property type="evidence" value="ECO:0007669"/>
    <property type="project" value="UniProtKB-KW"/>
</dbReference>
<feature type="binding site" evidence="21">
    <location>
        <position position="262"/>
    </location>
    <ligand>
        <name>NAD(+)</name>
        <dbReference type="ChEBI" id="CHEBI:57540"/>
    </ligand>
</feature>
<evidence type="ECO:0000256" key="20">
    <source>
        <dbReference type="ARBA" id="ARBA00048005"/>
    </source>
</evidence>
<keyword evidence="12" id="KW-0560">Oxidoreductase</keyword>
<dbReference type="Ensembl" id="ENSVURT00010032854.1">
    <property type="protein sequence ID" value="ENSVURP00010028836.1"/>
    <property type="gene ID" value="ENSVURG00010022072.1"/>
</dbReference>
<evidence type="ECO:0000256" key="13">
    <source>
        <dbReference type="ARBA" id="ARBA00023027"/>
    </source>
</evidence>
<evidence type="ECO:0000256" key="11">
    <source>
        <dbReference type="ARBA" id="ARBA00022845"/>
    </source>
</evidence>
<keyword evidence="9" id="KW-0053">Apoptosis</keyword>
<keyword evidence="14" id="KW-0324">Glycolysis</keyword>
<feature type="binding site" evidence="21">
    <location>
        <position position="33"/>
    </location>
    <ligand>
        <name>NAD(+)</name>
        <dbReference type="ChEBI" id="CHEBI:57540"/>
    </ligand>
</feature>